<keyword evidence="8" id="KW-1185">Reference proteome</keyword>
<protein>
    <recommendedName>
        <fullName evidence="9">Chloride channel protein</fullName>
    </recommendedName>
</protein>
<dbReference type="InParanoid" id="T1H828"/>
<keyword evidence="4" id="KW-1133">Transmembrane helix</keyword>
<dbReference type="PANTHER" id="PTHR11689">
    <property type="entry name" value="CHLORIDE CHANNEL PROTEIN CLC FAMILY MEMBER"/>
    <property type="match status" value="1"/>
</dbReference>
<dbReference type="GO" id="GO:0015108">
    <property type="term" value="F:chloride transmembrane transporter activity"/>
    <property type="evidence" value="ECO:0007669"/>
    <property type="project" value="InterPro"/>
</dbReference>
<dbReference type="EMBL" id="ACPB03010867">
    <property type="status" value="NOT_ANNOTATED_CDS"/>
    <property type="molecule type" value="Genomic_DNA"/>
</dbReference>
<dbReference type="PANTHER" id="PTHR11689:SF136">
    <property type="entry name" value="H(+)_CL(-) EXCHANGE TRANSPORTER 7"/>
    <property type="match status" value="1"/>
</dbReference>
<dbReference type="InterPro" id="IPR051280">
    <property type="entry name" value="Cl-channel/antiporter"/>
</dbReference>
<comment type="subcellular location">
    <subcellularLocation>
        <location evidence="1">Membrane</location>
        <topology evidence="1">Multi-pass membrane protein</topology>
    </subcellularLocation>
</comment>
<keyword evidence="6" id="KW-0472">Membrane</keyword>
<dbReference type="AlphaFoldDB" id="T1H828"/>
<evidence type="ECO:0000313" key="8">
    <source>
        <dbReference type="Proteomes" id="UP000015103"/>
    </source>
</evidence>
<dbReference type="VEuPathDB" id="VectorBase:RPRC000164"/>
<dbReference type="Proteomes" id="UP000015103">
    <property type="component" value="Unassembled WGS sequence"/>
</dbReference>
<dbReference type="SUPFAM" id="SSF81340">
    <property type="entry name" value="Clc chloride channel"/>
    <property type="match status" value="1"/>
</dbReference>
<evidence type="ECO:0000256" key="2">
    <source>
        <dbReference type="ARBA" id="ARBA00022692"/>
    </source>
</evidence>
<keyword evidence="3" id="KW-0677">Repeat</keyword>
<accession>T1H828</accession>
<evidence type="ECO:0008006" key="9">
    <source>
        <dbReference type="Google" id="ProtNLM"/>
    </source>
</evidence>
<reference evidence="7" key="1">
    <citation type="submission" date="2015-05" db="UniProtKB">
        <authorList>
            <consortium name="EnsemblMetazoa"/>
        </authorList>
    </citation>
    <scope>IDENTIFICATION</scope>
</reference>
<dbReference type="GO" id="GO:0016020">
    <property type="term" value="C:membrane"/>
    <property type="evidence" value="ECO:0007669"/>
    <property type="project" value="UniProtKB-SubCell"/>
</dbReference>
<dbReference type="STRING" id="13249.T1H828"/>
<evidence type="ECO:0000256" key="3">
    <source>
        <dbReference type="ARBA" id="ARBA00022737"/>
    </source>
</evidence>
<evidence type="ECO:0000313" key="7">
    <source>
        <dbReference type="EnsemblMetazoa" id="RPRC000164-PA"/>
    </source>
</evidence>
<sequence>MAGGLLVAYCEPVAAGGGIPGIIGYLNGIRVPRIVNLKVLVVKLFSTIFMLLSHVPAGREAPLIHMGAILGASAPMMYIPFTKIRLFTFLHNDHERRDMTSIGVASGLTAAFLTPIGGVILALEEGVTYYSRQLPGRVFLGAFITTYFVTFFISSLEHDCLSCLHKKDLLLLAVDESFKFFEYYIFEIPLFILLGIIGGLAGSAWNYLEMEFTHFRKRFIRIKECKLMELGSIAIGISLWSFCLLYFVEHCRTPLNQKEKMVADDIQEFRQKCSSLTNRGEDGL</sequence>
<dbReference type="Gene3D" id="1.10.3080.10">
    <property type="entry name" value="Clc chloride channel"/>
    <property type="match status" value="1"/>
</dbReference>
<keyword evidence="5" id="KW-0129">CBS domain</keyword>
<dbReference type="InterPro" id="IPR014743">
    <property type="entry name" value="Cl-channel_core"/>
</dbReference>
<evidence type="ECO:0000256" key="1">
    <source>
        <dbReference type="ARBA" id="ARBA00004141"/>
    </source>
</evidence>
<evidence type="ECO:0000256" key="4">
    <source>
        <dbReference type="ARBA" id="ARBA00022989"/>
    </source>
</evidence>
<dbReference type="HOGENOM" id="CLU_981123_0_0_1"/>
<dbReference type="OMA" id="NDHERRD"/>
<keyword evidence="2" id="KW-0812">Transmembrane</keyword>
<dbReference type="Pfam" id="PF00654">
    <property type="entry name" value="Voltage_CLC"/>
    <property type="match status" value="1"/>
</dbReference>
<evidence type="ECO:0000256" key="5">
    <source>
        <dbReference type="ARBA" id="ARBA00023122"/>
    </source>
</evidence>
<dbReference type="EnsemblMetazoa" id="RPRC000164-RA">
    <property type="protein sequence ID" value="RPRC000164-PA"/>
    <property type="gene ID" value="RPRC000164"/>
</dbReference>
<dbReference type="InterPro" id="IPR001807">
    <property type="entry name" value="ClC"/>
</dbReference>
<dbReference type="eggNOG" id="KOG0474">
    <property type="taxonomic scope" value="Eukaryota"/>
</dbReference>
<proteinExistence type="predicted"/>
<evidence type="ECO:0000256" key="6">
    <source>
        <dbReference type="ARBA" id="ARBA00023136"/>
    </source>
</evidence>
<dbReference type="PRINTS" id="PR00762">
    <property type="entry name" value="CLCHANNEL"/>
</dbReference>
<name>T1H828_RHOPR</name>
<organism evidence="7 8">
    <name type="scientific">Rhodnius prolixus</name>
    <name type="common">Triatomid bug</name>
    <dbReference type="NCBI Taxonomy" id="13249"/>
    <lineage>
        <taxon>Eukaryota</taxon>
        <taxon>Metazoa</taxon>
        <taxon>Ecdysozoa</taxon>
        <taxon>Arthropoda</taxon>
        <taxon>Hexapoda</taxon>
        <taxon>Insecta</taxon>
        <taxon>Pterygota</taxon>
        <taxon>Neoptera</taxon>
        <taxon>Paraneoptera</taxon>
        <taxon>Hemiptera</taxon>
        <taxon>Heteroptera</taxon>
        <taxon>Panheteroptera</taxon>
        <taxon>Cimicomorpha</taxon>
        <taxon>Reduviidae</taxon>
        <taxon>Triatominae</taxon>
        <taxon>Rhodnius</taxon>
    </lineage>
</organism>